<sequence>MEYEQDLENFQAIGMPIKFLGHSTLQPLVIRTTDQENDNSTSQPISNRNTTARPRSQVFQPSQGPRSVGLAAVSSDSSDSSFADTYTAKNRNVEKARESLPADFQDRICLNSSDISRSRENICHENYRKGSDSGTSSSENINGYSNEEDVTSPSVRNKPPALSASESDEDEQDLQYNRNVDSGISWDSEAVLLSEWINALKENKNLDNTIFIRTVCRRPDCKCAFRRHDTLVMFALIDTYLAHATWEKSLAGPRPRSQQPSNDTFSLPQQVKESRSCNTEVQASIMLFRQCRGWYEVLNENSEAIPHFTTVEQLRLSRPQTFLVRTNLKCLAAPEYLQQTAADPGSLIQMAQTPDTLASSMPCVVRAGTLFRFLEYLPNCVVRKGRRTRQLHLVLAVERNPNSHLSDKYIYFGIEEASKDAIFPPRLALSQVAGPENISGVHSMAGILRKFRLPISIRPVAVQETSSQESLLSTASPRTATMEAEHPMKFPLMPELIYTERHLMRLKSIFRGDILLLAAVDNPARFFIITPAMLKDHCFYFGRTTDPMYTSLLTAHRNRTNHFIGTAHRKESLDYLLQFMVETTRAPKDLHLPLDSTKLLSSAVDFCSSKMAIEIISRTGRDPRVGPECDLKGHQVDEIYEDIEDIYFYIRNGYYPTRRTTVPGPGRKYDTSEVQEKPRPSSSYAEQPNSKPFPPQQQATPGPLLRADQLLEASLRININSNNR</sequence>
<dbReference type="EMBL" id="JBJKFK010001554">
    <property type="protein sequence ID" value="KAL3312776.1"/>
    <property type="molecule type" value="Genomic_DNA"/>
</dbReference>
<reference evidence="2 3" key="1">
    <citation type="submission" date="2024-11" db="EMBL/GenBank/DDBJ databases">
        <title>Adaptive evolution of stress response genes in parasites aligns with host niche diversity.</title>
        <authorList>
            <person name="Hahn C."/>
            <person name="Resl P."/>
        </authorList>
    </citation>
    <scope>NUCLEOTIDE SEQUENCE [LARGE SCALE GENOMIC DNA]</scope>
    <source>
        <strain evidence="2">EGGRZ-B1_66</strain>
        <tissue evidence="2">Body</tissue>
    </source>
</reference>
<feature type="region of interest" description="Disordered" evidence="1">
    <location>
        <begin position="251"/>
        <end position="270"/>
    </location>
</feature>
<feature type="region of interest" description="Disordered" evidence="1">
    <location>
        <begin position="659"/>
        <end position="703"/>
    </location>
</feature>
<feature type="region of interest" description="Disordered" evidence="1">
    <location>
        <begin position="126"/>
        <end position="173"/>
    </location>
</feature>
<feature type="compositionally biased region" description="Polar residues" evidence="1">
    <location>
        <begin position="132"/>
        <end position="155"/>
    </location>
</feature>
<feature type="compositionally biased region" description="Polar residues" evidence="1">
    <location>
        <begin position="256"/>
        <end position="270"/>
    </location>
</feature>
<feature type="compositionally biased region" description="Polar residues" evidence="1">
    <location>
        <begin position="38"/>
        <end position="65"/>
    </location>
</feature>
<evidence type="ECO:0008006" key="4">
    <source>
        <dbReference type="Google" id="ProtNLM"/>
    </source>
</evidence>
<feature type="compositionally biased region" description="Basic and acidic residues" evidence="1">
    <location>
        <begin position="667"/>
        <end position="679"/>
    </location>
</feature>
<feature type="region of interest" description="Disordered" evidence="1">
    <location>
        <begin position="34"/>
        <end position="82"/>
    </location>
</feature>
<organism evidence="2 3">
    <name type="scientific">Cichlidogyrus casuarinus</name>
    <dbReference type="NCBI Taxonomy" id="1844966"/>
    <lineage>
        <taxon>Eukaryota</taxon>
        <taxon>Metazoa</taxon>
        <taxon>Spiralia</taxon>
        <taxon>Lophotrochozoa</taxon>
        <taxon>Platyhelminthes</taxon>
        <taxon>Monogenea</taxon>
        <taxon>Monopisthocotylea</taxon>
        <taxon>Dactylogyridea</taxon>
        <taxon>Ancyrocephalidae</taxon>
        <taxon>Cichlidogyrus</taxon>
    </lineage>
</organism>
<feature type="compositionally biased region" description="Polar residues" evidence="1">
    <location>
        <begin position="680"/>
        <end position="700"/>
    </location>
</feature>
<protein>
    <recommendedName>
        <fullName evidence="4">CABIT domain-containing protein</fullName>
    </recommendedName>
</protein>
<name>A0ABD2Q226_9PLAT</name>
<dbReference type="AlphaFoldDB" id="A0ABD2Q226"/>
<evidence type="ECO:0000313" key="3">
    <source>
        <dbReference type="Proteomes" id="UP001626550"/>
    </source>
</evidence>
<comment type="caution">
    <text evidence="2">The sequence shown here is derived from an EMBL/GenBank/DDBJ whole genome shotgun (WGS) entry which is preliminary data.</text>
</comment>
<accession>A0ABD2Q226</accession>
<gene>
    <name evidence="2" type="ORF">Ciccas_008627</name>
</gene>
<dbReference type="Proteomes" id="UP001626550">
    <property type="component" value="Unassembled WGS sequence"/>
</dbReference>
<keyword evidence="3" id="KW-1185">Reference proteome</keyword>
<proteinExistence type="predicted"/>
<evidence type="ECO:0000313" key="2">
    <source>
        <dbReference type="EMBL" id="KAL3312776.1"/>
    </source>
</evidence>
<evidence type="ECO:0000256" key="1">
    <source>
        <dbReference type="SAM" id="MobiDB-lite"/>
    </source>
</evidence>